<dbReference type="InterPro" id="IPR035472">
    <property type="entry name" value="RpiR-like_SIS"/>
</dbReference>
<accession>A0A0A2W1G5</accession>
<dbReference type="HOGENOM" id="CLU_055769_0_2_1"/>
<feature type="domain" description="HTH rpiR-type" evidence="4">
    <location>
        <begin position="56"/>
        <end position="130"/>
    </location>
</feature>
<dbReference type="GO" id="GO:0003700">
    <property type="term" value="F:DNA-binding transcription factor activity"/>
    <property type="evidence" value="ECO:0007669"/>
    <property type="project" value="InterPro"/>
</dbReference>
<dbReference type="InterPro" id="IPR009057">
    <property type="entry name" value="Homeodomain-like_sf"/>
</dbReference>
<evidence type="ECO:0000313" key="7">
    <source>
        <dbReference type="Proteomes" id="UP000030106"/>
    </source>
</evidence>
<dbReference type="Pfam" id="PF01418">
    <property type="entry name" value="HTH_6"/>
    <property type="match status" value="1"/>
</dbReference>
<name>A0A0A2W1G5_BEABA</name>
<gene>
    <name evidence="6" type="ORF">BBAD15_g369</name>
</gene>
<dbReference type="PROSITE" id="PS51071">
    <property type="entry name" value="HTH_RPIR"/>
    <property type="match status" value="1"/>
</dbReference>
<feature type="domain" description="SIS" evidence="5">
    <location>
        <begin position="178"/>
        <end position="318"/>
    </location>
</feature>
<sequence length="335" mass="36366">MLAEKQQRIILVAVAIAAVKPQRRAEMLFQLNHFLMAETAQGQYPPARQAAQEIKQKAAEHVLLMQSAVQIKKDDAARGMEPDRARHLSSQQLAEEAGVSQSSVVKFAQKLGFKGFPAMKLAISEALASGQNPNSVPVHNQILGDDPLRLVGEKLIKENIAAMHATLDINAEEKLLASVSLLRNARRVLLVGIGASGLVAKNFSWKLMKIGIHAVAEQDMHALLATVQAMTPEDVLLAISYSGERREINLAADEALNAGAKILAITGFTPNALQQRASLCLYTIAEEQATRSAAISSTSAQMMLTDLLFMALVQQDLENAPERIRQSEALVKKLV</sequence>
<dbReference type="Gene3D" id="1.10.10.10">
    <property type="entry name" value="Winged helix-like DNA-binding domain superfamily/Winged helix DNA-binding domain"/>
    <property type="match status" value="1"/>
</dbReference>
<dbReference type="InterPro" id="IPR036388">
    <property type="entry name" value="WH-like_DNA-bd_sf"/>
</dbReference>
<reference evidence="6 7" key="1">
    <citation type="submission" date="2012-10" db="EMBL/GenBank/DDBJ databases">
        <title>Genome sequencing and analysis of entomopathogenic fungi Beauveria bassiana D1-5.</title>
        <authorList>
            <person name="Li Q."/>
            <person name="Wang L."/>
            <person name="Zhang Z."/>
            <person name="Wang Q."/>
            <person name="Ren J."/>
            <person name="Wang M."/>
            <person name="Xu W."/>
            <person name="Wang J."/>
            <person name="Lu Y."/>
            <person name="Du Q."/>
            <person name="Sun Z."/>
        </authorList>
    </citation>
    <scope>NUCLEOTIDE SEQUENCE [LARGE SCALE GENOMIC DNA]</scope>
    <source>
        <strain evidence="6 7">D1-5</strain>
    </source>
</reference>
<organism evidence="6 7">
    <name type="scientific">Beauveria bassiana D1-5</name>
    <dbReference type="NCBI Taxonomy" id="1245745"/>
    <lineage>
        <taxon>Eukaryota</taxon>
        <taxon>Fungi</taxon>
        <taxon>Dikarya</taxon>
        <taxon>Ascomycota</taxon>
        <taxon>Pezizomycotina</taxon>
        <taxon>Sordariomycetes</taxon>
        <taxon>Hypocreomycetidae</taxon>
        <taxon>Hypocreales</taxon>
        <taxon>Cordycipitaceae</taxon>
        <taxon>Beauveria</taxon>
    </lineage>
</organism>
<dbReference type="InterPro" id="IPR000281">
    <property type="entry name" value="HTH_RpiR"/>
</dbReference>
<dbReference type="PANTHER" id="PTHR30514">
    <property type="entry name" value="GLUCOKINASE"/>
    <property type="match status" value="1"/>
</dbReference>
<dbReference type="STRING" id="1245745.A0A0A2W1G5"/>
<dbReference type="CDD" id="cd05013">
    <property type="entry name" value="SIS_RpiR"/>
    <property type="match status" value="1"/>
</dbReference>
<dbReference type="InterPro" id="IPR001347">
    <property type="entry name" value="SIS_dom"/>
</dbReference>
<dbReference type="NCBIfam" id="NF008590">
    <property type="entry name" value="PRK11557.1"/>
    <property type="match status" value="1"/>
</dbReference>
<dbReference type="SUPFAM" id="SSF53697">
    <property type="entry name" value="SIS domain"/>
    <property type="match status" value="1"/>
</dbReference>
<evidence type="ECO:0000313" key="6">
    <source>
        <dbReference type="EMBL" id="KGQ13708.1"/>
    </source>
</evidence>
<keyword evidence="3" id="KW-0804">Transcription</keyword>
<evidence type="ECO:0000256" key="2">
    <source>
        <dbReference type="ARBA" id="ARBA00023125"/>
    </source>
</evidence>
<dbReference type="InterPro" id="IPR046348">
    <property type="entry name" value="SIS_dom_sf"/>
</dbReference>
<dbReference type="Proteomes" id="UP000030106">
    <property type="component" value="Unassembled WGS sequence"/>
</dbReference>
<dbReference type="AlphaFoldDB" id="A0A0A2W1G5"/>
<dbReference type="GO" id="GO:0003677">
    <property type="term" value="F:DNA binding"/>
    <property type="evidence" value="ECO:0007669"/>
    <property type="project" value="UniProtKB-KW"/>
</dbReference>
<dbReference type="GO" id="GO:1901135">
    <property type="term" value="P:carbohydrate derivative metabolic process"/>
    <property type="evidence" value="ECO:0007669"/>
    <property type="project" value="InterPro"/>
</dbReference>
<dbReference type="InterPro" id="IPR047640">
    <property type="entry name" value="RpiR-like"/>
</dbReference>
<keyword evidence="1" id="KW-0805">Transcription regulation</keyword>
<protein>
    <submittedName>
        <fullName evidence="6">Putative HTH-type transcriptional regulator yfhH</fullName>
    </submittedName>
</protein>
<dbReference type="Gene3D" id="3.40.50.10490">
    <property type="entry name" value="Glucose-6-phosphate isomerase like protein, domain 1"/>
    <property type="match status" value="1"/>
</dbReference>
<keyword evidence="2" id="KW-0238">DNA-binding</keyword>
<comment type="caution">
    <text evidence="6">The sequence shown here is derived from an EMBL/GenBank/DDBJ whole genome shotgun (WGS) entry which is preliminary data.</text>
</comment>
<evidence type="ECO:0000259" key="4">
    <source>
        <dbReference type="PROSITE" id="PS51071"/>
    </source>
</evidence>
<evidence type="ECO:0000259" key="5">
    <source>
        <dbReference type="PROSITE" id="PS51464"/>
    </source>
</evidence>
<evidence type="ECO:0000256" key="3">
    <source>
        <dbReference type="ARBA" id="ARBA00023163"/>
    </source>
</evidence>
<proteinExistence type="predicted"/>
<dbReference type="PANTHER" id="PTHR30514:SF17">
    <property type="entry name" value="HTH-TYPE TRANSCRIPTIONAL REGULATOR MURR"/>
    <property type="match status" value="1"/>
</dbReference>
<dbReference type="PROSITE" id="PS51464">
    <property type="entry name" value="SIS"/>
    <property type="match status" value="1"/>
</dbReference>
<dbReference type="GO" id="GO:0097367">
    <property type="term" value="F:carbohydrate derivative binding"/>
    <property type="evidence" value="ECO:0007669"/>
    <property type="project" value="InterPro"/>
</dbReference>
<evidence type="ECO:0000256" key="1">
    <source>
        <dbReference type="ARBA" id="ARBA00023015"/>
    </source>
</evidence>
<dbReference type="Pfam" id="PF01380">
    <property type="entry name" value="SIS"/>
    <property type="match status" value="1"/>
</dbReference>
<dbReference type="SUPFAM" id="SSF46689">
    <property type="entry name" value="Homeodomain-like"/>
    <property type="match status" value="1"/>
</dbReference>
<dbReference type="EMBL" id="ANFO01000025">
    <property type="protein sequence ID" value="KGQ13708.1"/>
    <property type="molecule type" value="Genomic_DNA"/>
</dbReference>